<keyword evidence="9" id="KW-1185">Reference proteome</keyword>
<comment type="cofactor">
    <cofactor evidence="6">
        <name>a divalent metal cation</name>
        <dbReference type="ChEBI" id="CHEBI:60240"/>
    </cofactor>
</comment>
<dbReference type="GO" id="GO:0005737">
    <property type="term" value="C:cytoplasm"/>
    <property type="evidence" value="ECO:0007669"/>
    <property type="project" value="UniProtKB-SubCell"/>
</dbReference>
<dbReference type="GO" id="GO:0000166">
    <property type="term" value="F:nucleotide binding"/>
    <property type="evidence" value="ECO:0007669"/>
    <property type="project" value="InterPro"/>
</dbReference>
<dbReference type="Gene3D" id="3.30.420.10">
    <property type="entry name" value="Ribonuclease H-like superfamily/Ribonuclease H"/>
    <property type="match status" value="1"/>
</dbReference>
<evidence type="ECO:0000256" key="5">
    <source>
        <dbReference type="ARBA" id="ARBA00022839"/>
    </source>
</evidence>
<dbReference type="PROSITE" id="PS50967">
    <property type="entry name" value="HRDC"/>
    <property type="match status" value="1"/>
</dbReference>
<dbReference type="CDD" id="cd06142">
    <property type="entry name" value="RNaseD_exo"/>
    <property type="match status" value="1"/>
</dbReference>
<keyword evidence="4 6" id="KW-0378">Hydrolase</keyword>
<protein>
    <recommendedName>
        <fullName evidence="6">Ribonuclease D</fullName>
        <shortName evidence="6">RNase D</shortName>
        <ecNumber evidence="6">3.1.13.5</ecNumber>
    </recommendedName>
</protein>
<dbReference type="InterPro" id="IPR012337">
    <property type="entry name" value="RNaseH-like_sf"/>
</dbReference>
<dbReference type="SMART" id="SM00474">
    <property type="entry name" value="35EXOc"/>
    <property type="match status" value="1"/>
</dbReference>
<keyword evidence="3 6" id="KW-0540">Nuclease</keyword>
<dbReference type="SUPFAM" id="SSF47819">
    <property type="entry name" value="HRDC-like"/>
    <property type="match status" value="2"/>
</dbReference>
<dbReference type="EMBL" id="JAGMWN010000001">
    <property type="protein sequence ID" value="MBP5856119.1"/>
    <property type="molecule type" value="Genomic_DNA"/>
</dbReference>
<dbReference type="GO" id="GO:0003676">
    <property type="term" value="F:nucleic acid binding"/>
    <property type="evidence" value="ECO:0007669"/>
    <property type="project" value="InterPro"/>
</dbReference>
<evidence type="ECO:0000256" key="4">
    <source>
        <dbReference type="ARBA" id="ARBA00022801"/>
    </source>
</evidence>
<reference evidence="8" key="1">
    <citation type="submission" date="2021-04" db="EMBL/GenBank/DDBJ databases">
        <authorList>
            <person name="Zhang D.-C."/>
        </authorList>
    </citation>
    <scope>NUCLEOTIDE SEQUENCE</scope>
    <source>
        <strain evidence="8">CGMCC 1.15697</strain>
    </source>
</reference>
<comment type="similarity">
    <text evidence="6">Belongs to the RNase D family.</text>
</comment>
<keyword evidence="2 6" id="KW-0819">tRNA processing</keyword>
<dbReference type="InterPro" id="IPR002121">
    <property type="entry name" value="HRDC_dom"/>
</dbReference>
<dbReference type="NCBIfam" id="TIGR01388">
    <property type="entry name" value="rnd"/>
    <property type="match status" value="1"/>
</dbReference>
<evidence type="ECO:0000256" key="6">
    <source>
        <dbReference type="HAMAP-Rule" id="MF_01899"/>
    </source>
</evidence>
<dbReference type="InterPro" id="IPR010997">
    <property type="entry name" value="HRDC-like_sf"/>
</dbReference>
<comment type="subcellular location">
    <subcellularLocation>
        <location evidence="6">Cytoplasm</location>
    </subcellularLocation>
</comment>
<comment type="caution">
    <text evidence="8">The sequence shown here is derived from an EMBL/GenBank/DDBJ whole genome shotgun (WGS) entry which is preliminary data.</text>
</comment>
<evidence type="ECO:0000256" key="1">
    <source>
        <dbReference type="ARBA" id="ARBA00022490"/>
    </source>
</evidence>
<dbReference type="EC" id="3.1.13.5" evidence="6"/>
<dbReference type="HAMAP" id="MF_01899">
    <property type="entry name" value="RNase_D"/>
    <property type="match status" value="1"/>
</dbReference>
<evidence type="ECO:0000256" key="3">
    <source>
        <dbReference type="ARBA" id="ARBA00022722"/>
    </source>
</evidence>
<sequence length="398" mass="44375">MEPSDLDDPITDSATLADFCAELARHPYICVDTEFIRDKTYWPQLCLIQLSAPNGDDPDAGPVACVDALAEGLDLQPVYDLLADPKLLKVFHAARQDLEIFYIRMGSVPAPIFDTQVAAMVCGYGDQVGYEALVRKICKAELDKSSRFTDWAARPLEPKQLRYARADVTHLRRIYQSLSDQLERNARTDWLSEEMAILSSAETYRNEPEEAWRRLKARNAKPRMLAVLKEIAAWREREAQNRDVPRSRILRDDSLMDIAASAPRDTKAMRRIRGLPNGFAEGKFGQALLDAVERGVELPHEERPVPPKSEPLPPGLQPLVDLLKVLLKANAAEAGVASRLVANAEELERIAADDGADVPALKGWRRKLFGEQALALKHGRIALTAGPEGVELIEREQS</sequence>
<dbReference type="Gene3D" id="1.10.150.80">
    <property type="entry name" value="HRDC domain"/>
    <property type="match status" value="1"/>
</dbReference>
<gene>
    <name evidence="6 8" type="primary">rnd</name>
    <name evidence="8" type="ORF">KAJ83_03800</name>
</gene>
<evidence type="ECO:0000313" key="9">
    <source>
        <dbReference type="Proteomes" id="UP000672602"/>
    </source>
</evidence>
<dbReference type="InterPro" id="IPR051086">
    <property type="entry name" value="RNase_D-like"/>
</dbReference>
<dbReference type="PANTHER" id="PTHR47649:SF1">
    <property type="entry name" value="RIBONUCLEASE D"/>
    <property type="match status" value="1"/>
</dbReference>
<proteinExistence type="inferred from homology"/>
<comment type="function">
    <text evidence="6">Exonuclease involved in the 3' processing of various precursor tRNAs. Initiates hydrolysis at the 3'-terminus of an RNA molecule and releases 5'-mononucleotides.</text>
</comment>
<dbReference type="Pfam" id="PF01612">
    <property type="entry name" value="DNA_pol_A_exo1"/>
    <property type="match status" value="1"/>
</dbReference>
<dbReference type="Proteomes" id="UP000672602">
    <property type="component" value="Unassembled WGS sequence"/>
</dbReference>
<keyword evidence="1 6" id="KW-0963">Cytoplasm</keyword>
<comment type="catalytic activity">
    <reaction evidence="6">
        <text>Exonucleolytic cleavage that removes extra residues from the 3'-terminus of tRNA to produce 5'-mononucleotides.</text>
        <dbReference type="EC" id="3.1.13.5"/>
    </reaction>
</comment>
<dbReference type="AlphaFoldDB" id="A0A8J7S3N9"/>
<dbReference type="SUPFAM" id="SSF53098">
    <property type="entry name" value="Ribonuclease H-like"/>
    <property type="match status" value="1"/>
</dbReference>
<keyword evidence="5 6" id="KW-0269">Exonuclease</keyword>
<feature type="domain" description="HRDC" evidence="7">
    <location>
        <begin position="221"/>
        <end position="302"/>
    </location>
</feature>
<evidence type="ECO:0000256" key="2">
    <source>
        <dbReference type="ARBA" id="ARBA00022694"/>
    </source>
</evidence>
<organism evidence="8 9">
    <name type="scientific">Marivibrio halodurans</name>
    <dbReference type="NCBI Taxonomy" id="2039722"/>
    <lineage>
        <taxon>Bacteria</taxon>
        <taxon>Pseudomonadati</taxon>
        <taxon>Pseudomonadota</taxon>
        <taxon>Alphaproteobacteria</taxon>
        <taxon>Rhodospirillales</taxon>
        <taxon>Rhodospirillaceae</taxon>
        <taxon>Marivibrio</taxon>
    </lineage>
</organism>
<dbReference type="RefSeq" id="WP_210680664.1">
    <property type="nucleotide sequence ID" value="NZ_JAGMWN010000001.1"/>
</dbReference>
<evidence type="ECO:0000313" key="8">
    <source>
        <dbReference type="EMBL" id="MBP5856119.1"/>
    </source>
</evidence>
<dbReference type="InterPro" id="IPR006292">
    <property type="entry name" value="RNase_D"/>
</dbReference>
<dbReference type="InterPro" id="IPR036397">
    <property type="entry name" value="RNaseH_sf"/>
</dbReference>
<dbReference type="Pfam" id="PF00570">
    <property type="entry name" value="HRDC"/>
    <property type="match status" value="1"/>
</dbReference>
<dbReference type="InterPro" id="IPR002562">
    <property type="entry name" value="3'-5'_exonuclease_dom"/>
</dbReference>
<accession>A0A8J7S3N9</accession>
<dbReference type="GO" id="GO:0033890">
    <property type="term" value="F:ribonuclease D activity"/>
    <property type="evidence" value="ECO:0007669"/>
    <property type="project" value="UniProtKB-UniRule"/>
</dbReference>
<dbReference type="GO" id="GO:0042780">
    <property type="term" value="P:tRNA 3'-end processing"/>
    <property type="evidence" value="ECO:0007669"/>
    <property type="project" value="UniProtKB-UniRule"/>
</dbReference>
<dbReference type="GO" id="GO:0008408">
    <property type="term" value="F:3'-5' exonuclease activity"/>
    <property type="evidence" value="ECO:0007669"/>
    <property type="project" value="InterPro"/>
</dbReference>
<name>A0A8J7S3N9_9PROT</name>
<evidence type="ECO:0000259" key="7">
    <source>
        <dbReference type="PROSITE" id="PS50967"/>
    </source>
</evidence>
<dbReference type="SMART" id="SM00341">
    <property type="entry name" value="HRDC"/>
    <property type="match status" value="1"/>
</dbReference>
<dbReference type="InterPro" id="IPR044876">
    <property type="entry name" value="HRDC_dom_sf"/>
</dbReference>
<dbReference type="PANTHER" id="PTHR47649">
    <property type="entry name" value="RIBONUCLEASE D"/>
    <property type="match status" value="1"/>
</dbReference>